<dbReference type="Gene3D" id="3.10.580.10">
    <property type="entry name" value="CBS-domain"/>
    <property type="match status" value="1"/>
</dbReference>
<keyword evidence="5 10" id="KW-1133">Transmembrane helix</keyword>
<dbReference type="InterPro" id="IPR001807">
    <property type="entry name" value="ClC"/>
</dbReference>
<evidence type="ECO:0000256" key="4">
    <source>
        <dbReference type="ARBA" id="ARBA00022737"/>
    </source>
</evidence>
<accession>A0A2P6N753</accession>
<feature type="transmembrane region" description="Helical" evidence="10">
    <location>
        <begin position="397"/>
        <end position="418"/>
    </location>
</feature>
<evidence type="ECO:0000256" key="6">
    <source>
        <dbReference type="ARBA" id="ARBA00023065"/>
    </source>
</evidence>
<dbReference type="GO" id="GO:0016020">
    <property type="term" value="C:membrane"/>
    <property type="evidence" value="ECO:0007669"/>
    <property type="project" value="UniProtKB-SubCell"/>
</dbReference>
<reference evidence="12 13" key="1">
    <citation type="journal article" date="2018" name="Genome Biol. Evol.">
        <title>Multiple Roots of Fruiting Body Formation in Amoebozoa.</title>
        <authorList>
            <person name="Hillmann F."/>
            <person name="Forbes G."/>
            <person name="Novohradska S."/>
            <person name="Ferling I."/>
            <person name="Riege K."/>
            <person name="Groth M."/>
            <person name="Westermann M."/>
            <person name="Marz M."/>
            <person name="Spaller T."/>
            <person name="Winckler T."/>
            <person name="Schaap P."/>
            <person name="Glockner G."/>
        </authorList>
    </citation>
    <scope>NUCLEOTIDE SEQUENCE [LARGE SCALE GENOMIC DNA]</scope>
    <source>
        <strain evidence="12 13">Jena</strain>
    </source>
</reference>
<dbReference type="AlphaFoldDB" id="A0A2P6N753"/>
<dbReference type="CDD" id="cd04591">
    <property type="entry name" value="CBS_pair_voltage-gated_CLC_euk_bac"/>
    <property type="match status" value="1"/>
</dbReference>
<evidence type="ECO:0000256" key="1">
    <source>
        <dbReference type="ARBA" id="ARBA00004141"/>
    </source>
</evidence>
<dbReference type="InterPro" id="IPR014743">
    <property type="entry name" value="Cl-channel_core"/>
</dbReference>
<keyword evidence="2 10" id="KW-0813">Transport</keyword>
<feature type="transmembrane region" description="Helical" evidence="10">
    <location>
        <begin position="312"/>
        <end position="331"/>
    </location>
</feature>
<evidence type="ECO:0000256" key="7">
    <source>
        <dbReference type="ARBA" id="ARBA00023136"/>
    </source>
</evidence>
<dbReference type="Gene3D" id="1.10.3080.10">
    <property type="entry name" value="Clc chloride channel"/>
    <property type="match status" value="1"/>
</dbReference>
<dbReference type="EMBL" id="MDYQ01000171">
    <property type="protein sequence ID" value="PRP79785.1"/>
    <property type="molecule type" value="Genomic_DNA"/>
</dbReference>
<feature type="transmembrane region" description="Helical" evidence="10">
    <location>
        <begin position="351"/>
        <end position="372"/>
    </location>
</feature>
<feature type="transmembrane region" description="Helical" evidence="10">
    <location>
        <begin position="455"/>
        <end position="480"/>
    </location>
</feature>
<evidence type="ECO:0000256" key="5">
    <source>
        <dbReference type="ARBA" id="ARBA00022989"/>
    </source>
</evidence>
<dbReference type="GO" id="GO:0005247">
    <property type="term" value="F:voltage-gated chloride channel activity"/>
    <property type="evidence" value="ECO:0007669"/>
    <property type="project" value="TreeGrafter"/>
</dbReference>
<evidence type="ECO:0000256" key="2">
    <source>
        <dbReference type="ARBA" id="ARBA00022448"/>
    </source>
</evidence>
<dbReference type="SUPFAM" id="SSF81340">
    <property type="entry name" value="Clc chloride channel"/>
    <property type="match status" value="1"/>
</dbReference>
<comment type="caution">
    <text evidence="12">The sequence shown here is derived from an EMBL/GenBank/DDBJ whole genome shotgun (WGS) entry which is preliminary data.</text>
</comment>
<evidence type="ECO:0000313" key="12">
    <source>
        <dbReference type="EMBL" id="PRP79785.1"/>
    </source>
</evidence>
<gene>
    <name evidence="12" type="ORF">PROFUN_12647</name>
</gene>
<evidence type="ECO:0000256" key="8">
    <source>
        <dbReference type="ARBA" id="ARBA00023214"/>
    </source>
</evidence>
<feature type="transmembrane region" description="Helical" evidence="10">
    <location>
        <begin position="486"/>
        <end position="506"/>
    </location>
</feature>
<keyword evidence="6 10" id="KW-0406">Ion transport</keyword>
<dbReference type="PANTHER" id="PTHR45720:SF10">
    <property type="entry name" value="CHLORIDE CHANNEL PROTEIN 2"/>
    <property type="match status" value="1"/>
</dbReference>
<feature type="transmembrane region" description="Helical" evidence="10">
    <location>
        <begin position="272"/>
        <end position="291"/>
    </location>
</feature>
<evidence type="ECO:0000256" key="9">
    <source>
        <dbReference type="PROSITE-ProRule" id="PRU00703"/>
    </source>
</evidence>
<dbReference type="InterPro" id="IPR050970">
    <property type="entry name" value="Cl_channel_volt-gated"/>
</dbReference>
<dbReference type="PROSITE" id="PS51371">
    <property type="entry name" value="CBS"/>
    <property type="match status" value="1"/>
</dbReference>
<dbReference type="STRING" id="1890364.A0A2P6N753"/>
<evidence type="ECO:0000256" key="10">
    <source>
        <dbReference type="RuleBase" id="RU361221"/>
    </source>
</evidence>
<dbReference type="InterPro" id="IPR000644">
    <property type="entry name" value="CBS_dom"/>
</dbReference>
<dbReference type="PANTHER" id="PTHR45720">
    <property type="entry name" value="CHLORIDE CHANNEL PROTEIN 2"/>
    <property type="match status" value="1"/>
</dbReference>
<keyword evidence="7 10" id="KW-0472">Membrane</keyword>
<dbReference type="OrthoDB" id="4564at2759"/>
<evidence type="ECO:0000256" key="3">
    <source>
        <dbReference type="ARBA" id="ARBA00022692"/>
    </source>
</evidence>
<feature type="domain" description="CBS" evidence="11">
    <location>
        <begin position="539"/>
        <end position="598"/>
    </location>
</feature>
<dbReference type="Proteomes" id="UP000241769">
    <property type="component" value="Unassembled WGS sequence"/>
</dbReference>
<evidence type="ECO:0000313" key="13">
    <source>
        <dbReference type="Proteomes" id="UP000241769"/>
    </source>
</evidence>
<keyword evidence="8 10" id="KW-0868">Chloride</keyword>
<keyword evidence="13" id="KW-1185">Reference proteome</keyword>
<evidence type="ECO:0000259" key="11">
    <source>
        <dbReference type="PROSITE" id="PS51371"/>
    </source>
</evidence>
<feature type="transmembrane region" description="Helical" evidence="10">
    <location>
        <begin position="424"/>
        <end position="443"/>
    </location>
</feature>
<name>A0A2P6N753_9EUKA</name>
<dbReference type="Pfam" id="PF00654">
    <property type="entry name" value="Voltage_CLC"/>
    <property type="match status" value="1"/>
</dbReference>
<dbReference type="InterPro" id="IPR046342">
    <property type="entry name" value="CBS_dom_sf"/>
</dbReference>
<dbReference type="InParanoid" id="A0A2P6N753"/>
<sequence length="712" mass="79916">MSSPSTFIDALQERSREWIRVLSQPNPAYKPQTTVRAYTYDTVDVRGDNDLDWRSSSRSAEDKTPAWLLRLQRRSAITRTIIFVLSSEWSFLTVLGFLSAALFLTTEIAVDNILGGRLWILSALPNLSFLRLIVWTLYSLFFSIIARFCVEYISPFAAGSGIPEMKSILSGLKLKGYLSFDNLIAKIVGNVVAYCSDLSIGREGPYIMICGILANVLLKLDIFYRIRSDNSSKFQMLSAACAGGIATVFGSPVGGVLFSIEVTSTYYLIQNLTKSFLCAFCAAFFTSYIGNHGLLTPFVTHFDSKTFSNGKILSFIMLGVVCGVLGAFFVVAQDYVSKMRKKYFWLSKDRYKQVCIISIISSIFTYASFMPLHEGQFYTIRSMFSDTKLTEWERPSVYFNLIYFIIFKFFLTVVSIGLPVPCGLFVPVFVMGSAIGRLWGEVLSDLFPDMLITPGGFAVVGAAAMSAGTTRALSTCVIIFELTGQLVYMFPVLISVIVATAVGNLLSPSVYDKILESKGLPFLPPLGHRALRKSGRDVMNNSIHCVSRETTYKDLSLLLKRSSFQYFPVIDHPGNMLLIGEIDRSYLRKILDDRERDYLSQSGNRQRLVDVMNHYDKGLPASPDMGSDVTGSPMEEFFSTRALIELQRPHFDPSPFQLVDKTPLTKIHFMFSMLGITHVWCTHKAKLAGLITRKEFMKKCWELNEQRNATED</sequence>
<keyword evidence="4" id="KW-0677">Repeat</keyword>
<comment type="similarity">
    <text evidence="10">Belongs to the chloride channel (TC 2.A.49) family.</text>
</comment>
<dbReference type="SUPFAM" id="SSF54631">
    <property type="entry name" value="CBS-domain pair"/>
    <property type="match status" value="1"/>
</dbReference>
<keyword evidence="3 10" id="KW-0812">Transmembrane</keyword>
<dbReference type="PRINTS" id="PR00762">
    <property type="entry name" value="CLCHANNEL"/>
</dbReference>
<organism evidence="12 13">
    <name type="scientific">Planoprotostelium fungivorum</name>
    <dbReference type="NCBI Taxonomy" id="1890364"/>
    <lineage>
        <taxon>Eukaryota</taxon>
        <taxon>Amoebozoa</taxon>
        <taxon>Evosea</taxon>
        <taxon>Variosea</taxon>
        <taxon>Cavosteliida</taxon>
        <taxon>Cavosteliaceae</taxon>
        <taxon>Planoprotostelium</taxon>
    </lineage>
</organism>
<feature type="transmembrane region" description="Helical" evidence="10">
    <location>
        <begin position="236"/>
        <end position="260"/>
    </location>
</feature>
<proteinExistence type="inferred from homology"/>
<protein>
    <recommendedName>
        <fullName evidence="10">Chloride channel protein</fullName>
    </recommendedName>
</protein>
<comment type="subcellular location">
    <subcellularLocation>
        <location evidence="1 10">Membrane</location>
        <topology evidence="1 10">Multi-pass membrane protein</topology>
    </subcellularLocation>
</comment>
<feature type="transmembrane region" description="Helical" evidence="10">
    <location>
        <begin position="206"/>
        <end position="224"/>
    </location>
</feature>
<keyword evidence="9" id="KW-0129">CBS domain</keyword>
<feature type="transmembrane region" description="Helical" evidence="10">
    <location>
        <begin position="80"/>
        <end position="104"/>
    </location>
</feature>